<evidence type="ECO:0000256" key="4">
    <source>
        <dbReference type="ARBA" id="ARBA00022842"/>
    </source>
</evidence>
<dbReference type="AlphaFoldDB" id="A0A7C5YB25"/>
<dbReference type="PANTHER" id="PTHR47917:SF1">
    <property type="entry name" value="COENZYME F420:L-GLUTAMATE LIGASE"/>
    <property type="match status" value="1"/>
</dbReference>
<proteinExistence type="predicted"/>
<dbReference type="InterPro" id="IPR008225">
    <property type="entry name" value="F420-0_g-glutamyl_ligase"/>
</dbReference>
<keyword evidence="3" id="KW-0547">Nucleotide-binding</keyword>
<dbReference type="NCBIfam" id="NF009809">
    <property type="entry name" value="PRK13293.1"/>
    <property type="match status" value="1"/>
</dbReference>
<dbReference type="Gene3D" id="3.30.1330.100">
    <property type="entry name" value="CofE-like"/>
    <property type="match status" value="1"/>
</dbReference>
<evidence type="ECO:0000259" key="8">
    <source>
        <dbReference type="Pfam" id="PF01996"/>
    </source>
</evidence>
<evidence type="ECO:0000256" key="5">
    <source>
        <dbReference type="ARBA" id="ARBA00022958"/>
    </source>
</evidence>
<dbReference type="GO" id="GO:0046872">
    <property type="term" value="F:metal ion binding"/>
    <property type="evidence" value="ECO:0007669"/>
    <property type="project" value="UniProtKB-KW"/>
</dbReference>
<organism evidence="9">
    <name type="scientific">Caldiarchaeum subterraneum</name>
    <dbReference type="NCBI Taxonomy" id="311458"/>
    <lineage>
        <taxon>Archaea</taxon>
        <taxon>Nitrososphaerota</taxon>
        <taxon>Candidatus Caldarchaeales</taxon>
        <taxon>Candidatus Caldarchaeaceae</taxon>
        <taxon>Candidatus Caldarchaeum</taxon>
    </lineage>
</organism>
<keyword evidence="2" id="KW-0479">Metal-binding</keyword>
<comment type="caution">
    <text evidence="9">The sequence shown here is derived from an EMBL/GenBank/DDBJ whole genome shotgun (WGS) entry which is preliminary data.</text>
</comment>
<dbReference type="SUPFAM" id="SSF144010">
    <property type="entry name" value="CofE-like"/>
    <property type="match status" value="1"/>
</dbReference>
<evidence type="ECO:0000256" key="7">
    <source>
        <dbReference type="ARBA" id="ARBA00023211"/>
    </source>
</evidence>
<evidence type="ECO:0000313" key="9">
    <source>
        <dbReference type="EMBL" id="HHR41043.1"/>
    </source>
</evidence>
<evidence type="ECO:0000256" key="3">
    <source>
        <dbReference type="ARBA" id="ARBA00022741"/>
    </source>
</evidence>
<evidence type="ECO:0000256" key="6">
    <source>
        <dbReference type="ARBA" id="ARBA00023134"/>
    </source>
</evidence>
<dbReference type="GO" id="GO:0052618">
    <property type="term" value="F:coenzyme F420-0:L-glutamate ligase activity"/>
    <property type="evidence" value="ECO:0007669"/>
    <property type="project" value="UniProtKB-EC"/>
</dbReference>
<dbReference type="EMBL" id="DRXS01000235">
    <property type="protein sequence ID" value="HHR41043.1"/>
    <property type="molecule type" value="Genomic_DNA"/>
</dbReference>
<dbReference type="Gene3D" id="3.90.1660.10">
    <property type="entry name" value="CofE-like domain"/>
    <property type="match status" value="1"/>
</dbReference>
<feature type="domain" description="Coenzyme F420:L-glutamate ligase-like" evidence="8">
    <location>
        <begin position="13"/>
        <end position="229"/>
    </location>
</feature>
<accession>A0A7C5YB25</accession>
<dbReference type="NCBIfam" id="TIGR01916">
    <property type="entry name" value="F420_cofE"/>
    <property type="match status" value="1"/>
</dbReference>
<gene>
    <name evidence="9" type="primary">cofE</name>
    <name evidence="9" type="ORF">ENM42_04345</name>
</gene>
<protein>
    <submittedName>
        <fullName evidence="9">Coenzyme F420-0:L-glutamate ligase</fullName>
        <ecNumber evidence="9">6.3.2.31</ecNumber>
    </submittedName>
</protein>
<dbReference type="PANTHER" id="PTHR47917">
    <property type="match status" value="1"/>
</dbReference>
<sequence length="252" mass="27019">MVNKLEIIPITGIPLVKEGDNIAELIVVAAKRAGTEIVDGDIVVIAHSIVSKSEGRIVKLVDVQPSRFAGNLAELTGKDPRQIEVVLKNARKIVRIGHGVIICETFHGFVCANAGVDASNSGGEDYLITLPENPDKSANRIREEIKRITGKEVAVIISDSFGRPFRVGSVNVAIGCSGINPLNDIRGYKDLYGRILRSKIVCIADEIASAAGLVMGEADEGIPVAIVRGLSYDRTNIPATAIIRDAKDDLFR</sequence>
<dbReference type="Pfam" id="PF01996">
    <property type="entry name" value="F420_ligase"/>
    <property type="match status" value="1"/>
</dbReference>
<keyword evidence="4" id="KW-0460">Magnesium</keyword>
<dbReference type="InterPro" id="IPR002847">
    <property type="entry name" value="F420-0_gamma-glut_ligase-dom"/>
</dbReference>
<keyword evidence="6" id="KW-0342">GTP-binding</keyword>
<keyword evidence="1 9" id="KW-0436">Ligase</keyword>
<evidence type="ECO:0000256" key="2">
    <source>
        <dbReference type="ARBA" id="ARBA00022723"/>
    </source>
</evidence>
<keyword evidence="5" id="KW-0630">Potassium</keyword>
<keyword evidence="7" id="KW-0464">Manganese</keyword>
<name>A0A7C5YB25_CALS0</name>
<dbReference type="GO" id="GO:0005525">
    <property type="term" value="F:GTP binding"/>
    <property type="evidence" value="ECO:0007669"/>
    <property type="project" value="UniProtKB-KW"/>
</dbReference>
<dbReference type="EC" id="6.3.2.31" evidence="9"/>
<reference evidence="9" key="1">
    <citation type="journal article" date="2020" name="mSystems">
        <title>Genome- and Community-Level Interaction Insights into Carbon Utilization and Element Cycling Functions of Hydrothermarchaeota in Hydrothermal Sediment.</title>
        <authorList>
            <person name="Zhou Z."/>
            <person name="Liu Y."/>
            <person name="Xu W."/>
            <person name="Pan J."/>
            <person name="Luo Z.H."/>
            <person name="Li M."/>
        </authorList>
    </citation>
    <scope>NUCLEOTIDE SEQUENCE [LARGE SCALE GENOMIC DNA]</scope>
    <source>
        <strain evidence="9">SpSt-1084</strain>
    </source>
</reference>
<evidence type="ECO:0000256" key="1">
    <source>
        <dbReference type="ARBA" id="ARBA00022598"/>
    </source>
</evidence>